<evidence type="ECO:0000313" key="9">
    <source>
        <dbReference type="EMBL" id="GAK57838.1"/>
    </source>
</evidence>
<feature type="binding site" evidence="5">
    <location>
        <position position="71"/>
    </location>
    <ligand>
        <name>substrate</name>
    </ligand>
</feature>
<keyword evidence="5" id="KW-0520">NAD</keyword>
<dbReference type="SUPFAM" id="SSF51735">
    <property type="entry name" value="NAD(P)-binding Rossmann-fold domains"/>
    <property type="match status" value="1"/>
</dbReference>
<dbReference type="InterPro" id="IPR006097">
    <property type="entry name" value="Glu/Leu/Phe/Val/Trp_DH_dimer"/>
</dbReference>
<dbReference type="Pfam" id="PF00208">
    <property type="entry name" value="ELFV_dehydrog"/>
    <property type="match status" value="1"/>
</dbReference>
<comment type="similarity">
    <text evidence="1 3 7">Belongs to the Glu/Leu/Phe/Val dehydrogenases family.</text>
</comment>
<proteinExistence type="inferred from homology"/>
<feature type="active site" description="Proton donor" evidence="4">
    <location>
        <position position="107"/>
    </location>
</feature>
<dbReference type="eggNOG" id="COG0334">
    <property type="taxonomic scope" value="Bacteria"/>
</dbReference>
<keyword evidence="2 3" id="KW-0560">Oxidoreductase</keyword>
<feature type="binding site" evidence="5">
    <location>
        <position position="362"/>
    </location>
    <ligand>
        <name>substrate</name>
    </ligand>
</feature>
<dbReference type="Proteomes" id="UP000030661">
    <property type="component" value="Unassembled WGS sequence"/>
</dbReference>
<evidence type="ECO:0000256" key="7">
    <source>
        <dbReference type="RuleBase" id="RU004417"/>
    </source>
</evidence>
<dbReference type="InterPro" id="IPR036291">
    <property type="entry name" value="NAD(P)-bd_dom_sf"/>
</dbReference>
<dbReference type="GO" id="GO:0004352">
    <property type="term" value="F:glutamate dehydrogenase (NAD+) activity"/>
    <property type="evidence" value="ECO:0007669"/>
    <property type="project" value="TreeGrafter"/>
</dbReference>
<dbReference type="Gene3D" id="3.40.50.720">
    <property type="entry name" value="NAD(P)-binding Rossmann-like Domain"/>
    <property type="match status" value="1"/>
</dbReference>
<dbReference type="Pfam" id="PF02812">
    <property type="entry name" value="ELFV_dehydrog_N"/>
    <property type="match status" value="1"/>
</dbReference>
<feature type="binding site" evidence="5">
    <location>
        <position position="95"/>
    </location>
    <ligand>
        <name>substrate</name>
    </ligand>
</feature>
<evidence type="ECO:0000256" key="4">
    <source>
        <dbReference type="PIRSR" id="PIRSR000185-1"/>
    </source>
</evidence>
<dbReference type="InterPro" id="IPR046346">
    <property type="entry name" value="Aminoacid_DH-like_N_sf"/>
</dbReference>
<dbReference type="PIRSF" id="PIRSF000185">
    <property type="entry name" value="Glu_DH"/>
    <property type="match status" value="1"/>
</dbReference>
<name>A0A081BZT3_VECG1</name>
<protein>
    <recommendedName>
        <fullName evidence="3">Glutamate dehydrogenase</fullName>
    </recommendedName>
</protein>
<dbReference type="PROSITE" id="PS00074">
    <property type="entry name" value="GLFV_DEHYDROGENASE"/>
    <property type="match status" value="1"/>
</dbReference>
<sequence length="428" mass="47703">MEDKKFNPFKMAQQQFDGVAEKLGLDEATRELLRNPLREYHFSIPVKMDDGSVRVFRGFRVQHNDARGPAKGGIRFHPQETADTVRALATWMTWKCAVVDIPLGGGKGGVICDPHNLSMREQEQICRGWVRQIARNVGPLSDVPAPDVMTTGQHMLWMLDEYETIHGAKYPGFITGKPVGMGGSLGRTQATGYGVMFTVREALKQMNIDPKNTTASVQGFGNVAQYAIELYTKLGGKVICVSSWDQKDQTSYAFKRDSGIDLQELLSITDKFGGIDKEKATQKGYEVLPGKVWIEQEVDILVPAALENQITAETVQKINPKVKLIAEGANGPTVPEADAIIKERGIFVIPDFLCNAGGVTCSYFEQVQCNMNYYWELEEVLQKLDIKMTSAFLSVYELAKKKNLYMRDAAYMIAIDRVAKAVKARGWV</sequence>
<reference evidence="9 10" key="1">
    <citation type="journal article" date="2015" name="PeerJ">
        <title>First genomic representation of candidate bacterial phylum KSB3 points to enhanced environmental sensing as a trigger of wastewater bulking.</title>
        <authorList>
            <person name="Sekiguchi Y."/>
            <person name="Ohashi A."/>
            <person name="Parks D.H."/>
            <person name="Yamauchi T."/>
            <person name="Tyson G.W."/>
            <person name="Hugenholtz P."/>
        </authorList>
    </citation>
    <scope>NUCLEOTIDE SEQUENCE [LARGE SCALE GENOMIC DNA]</scope>
</reference>
<dbReference type="InterPro" id="IPR006095">
    <property type="entry name" value="Glu/Leu/Phe/Val/Trp_DH"/>
</dbReference>
<dbReference type="GO" id="GO:0006538">
    <property type="term" value="P:L-glutamate catabolic process"/>
    <property type="evidence" value="ECO:0007669"/>
    <property type="project" value="TreeGrafter"/>
</dbReference>
<dbReference type="SUPFAM" id="SSF53223">
    <property type="entry name" value="Aminoacid dehydrogenase-like, N-terminal domain"/>
    <property type="match status" value="1"/>
</dbReference>
<evidence type="ECO:0000256" key="5">
    <source>
        <dbReference type="PIRSR" id="PIRSR000185-2"/>
    </source>
</evidence>
<evidence type="ECO:0000256" key="1">
    <source>
        <dbReference type="ARBA" id="ARBA00006382"/>
    </source>
</evidence>
<feature type="binding site" evidence="5">
    <location>
        <position position="222"/>
    </location>
    <ligand>
        <name>NAD(+)</name>
        <dbReference type="ChEBI" id="CHEBI:57540"/>
    </ligand>
</feature>
<dbReference type="InterPro" id="IPR014362">
    <property type="entry name" value="Glu_DH"/>
</dbReference>
<feature type="site" description="Important for catalysis" evidence="6">
    <location>
        <position position="147"/>
    </location>
</feature>
<feature type="binding site" evidence="5">
    <location>
        <position position="191"/>
    </location>
    <ligand>
        <name>NAD(+)</name>
        <dbReference type="ChEBI" id="CHEBI:57540"/>
    </ligand>
</feature>
<evidence type="ECO:0000259" key="8">
    <source>
        <dbReference type="SMART" id="SM00839"/>
    </source>
</evidence>
<keyword evidence="5" id="KW-0547">Nucleotide-binding</keyword>
<evidence type="ECO:0000313" key="10">
    <source>
        <dbReference type="Proteomes" id="UP000030661"/>
    </source>
</evidence>
<keyword evidence="10" id="KW-1185">Reference proteome</keyword>
<dbReference type="CDD" id="cd01076">
    <property type="entry name" value="NAD_bind_1_Glu_DH"/>
    <property type="match status" value="1"/>
</dbReference>
<dbReference type="InterPro" id="IPR033922">
    <property type="entry name" value="NAD_bind_Glu_DH"/>
</dbReference>
<dbReference type="STRING" id="1499967.U27_04805"/>
<evidence type="ECO:0000256" key="2">
    <source>
        <dbReference type="ARBA" id="ARBA00023002"/>
    </source>
</evidence>
<dbReference type="PANTHER" id="PTHR11606:SF13">
    <property type="entry name" value="GLUTAMATE DEHYDROGENASE 1, MITOCHONDRIAL"/>
    <property type="match status" value="1"/>
</dbReference>
<dbReference type="PANTHER" id="PTHR11606">
    <property type="entry name" value="GLUTAMATE DEHYDROGENASE"/>
    <property type="match status" value="1"/>
</dbReference>
<evidence type="ECO:0000256" key="6">
    <source>
        <dbReference type="PIRSR" id="PIRSR000185-3"/>
    </source>
</evidence>
<evidence type="ECO:0000256" key="3">
    <source>
        <dbReference type="PIRNR" id="PIRNR000185"/>
    </source>
</evidence>
<dbReference type="AlphaFoldDB" id="A0A081BZT3"/>
<organism evidence="9 10">
    <name type="scientific">Vecturithrix granuli</name>
    <dbReference type="NCBI Taxonomy" id="1499967"/>
    <lineage>
        <taxon>Bacteria</taxon>
        <taxon>Candidatus Moduliflexota</taxon>
        <taxon>Candidatus Vecturitrichia</taxon>
        <taxon>Candidatus Vecturitrichales</taxon>
        <taxon>Candidatus Vecturitrichaceae</taxon>
        <taxon>Candidatus Vecturithrix</taxon>
    </lineage>
</organism>
<dbReference type="Gene3D" id="3.40.50.10860">
    <property type="entry name" value="Leucine Dehydrogenase, chain A, domain 1"/>
    <property type="match status" value="1"/>
</dbReference>
<dbReference type="PRINTS" id="PR00082">
    <property type="entry name" value="GLFDHDRGNASE"/>
</dbReference>
<dbReference type="SMART" id="SM00839">
    <property type="entry name" value="ELFV_dehydrog"/>
    <property type="match status" value="1"/>
</dbReference>
<feature type="domain" description="Glutamate/phenylalanine/leucine/valine/L-tryptophan dehydrogenase C-terminal" evidence="8">
    <location>
        <begin position="184"/>
        <end position="426"/>
    </location>
</feature>
<dbReference type="EMBL" id="DF820466">
    <property type="protein sequence ID" value="GAK57838.1"/>
    <property type="molecule type" value="Genomic_DNA"/>
</dbReference>
<accession>A0A081BZT3</accession>
<gene>
    <name evidence="9" type="ORF">U27_04805</name>
</gene>
<dbReference type="InterPro" id="IPR033524">
    <property type="entry name" value="Glu/Leu/Phe/Val_DH_AS"/>
</dbReference>
<dbReference type="HOGENOM" id="CLU_025763_1_2_0"/>
<dbReference type="InterPro" id="IPR006096">
    <property type="entry name" value="Glu/Leu/Phe/Val/Trp_DH_C"/>
</dbReference>
<dbReference type="GO" id="GO:0000166">
    <property type="term" value="F:nucleotide binding"/>
    <property type="evidence" value="ECO:0007669"/>
    <property type="project" value="UniProtKB-KW"/>
</dbReference>